<evidence type="ECO:0000256" key="1">
    <source>
        <dbReference type="SAM" id="MobiDB-lite"/>
    </source>
</evidence>
<dbReference type="Pfam" id="PF11725">
    <property type="entry name" value="AvrE_T3Es"/>
    <property type="match status" value="1"/>
</dbReference>
<dbReference type="RefSeq" id="WP_232018074.1">
    <property type="nucleotide sequence ID" value="NZ_FNRS01000001.1"/>
</dbReference>
<feature type="compositionally biased region" description="Basic and acidic residues" evidence="1">
    <location>
        <begin position="1453"/>
        <end position="1468"/>
    </location>
</feature>
<organism evidence="2 3">
    <name type="scientific">Pseudomonas taetrolens</name>
    <dbReference type="NCBI Taxonomy" id="47884"/>
    <lineage>
        <taxon>Bacteria</taxon>
        <taxon>Pseudomonadati</taxon>
        <taxon>Pseudomonadota</taxon>
        <taxon>Gammaproteobacteria</taxon>
        <taxon>Pseudomonadales</taxon>
        <taxon>Pseudomonadaceae</taxon>
        <taxon>Pseudomonas</taxon>
    </lineage>
</organism>
<protein>
    <submittedName>
        <fullName evidence="2">Pathogenicity factor</fullName>
    </submittedName>
</protein>
<sequence length="1468" mass="159327">MPVEPLDSIVAGSNCLLVSAADTFGKGAVQQKPASRRIWKVCSDLFQLGRCIKALPELTQYRDYRSFSMAFCAELHHGKVSVKGSPAGQDIARHLNRLPTHYRKDPGLPGKGQGLRLLDDKHTVFYVQPTPAAAAVFKSSRPQVPAQTNPGRSHFGQVSGIYTTQEGGQFRLVDQQLFRFEPKTLSWLADKDTQAYGRIGLTREGALMKVSLGVSDMSVEGDTEVRLAPVIDGGTLQLRHSVQGCSRWLAPVSESGETLQIAHIGLTGDILYASTPEGELLRGDLCTADHGCLKMVHVGIDELEGWHRGAVSFKGFMHDDDGQLNALLLDPHKQLHSTVLTDKRPLLPGWNLSDVMLKVIEKGLPEPGLQALAGAIELGQRGKVALEGRRLWSWDPSGQRWDPSDQVDVEHLGRGLDGRAYVLQAGQLKALATHKSREPLYMGASYDLAPLNPARTTISLDEVMAGDAQRTISGFAVENGRRFVSLGSDNRLHTHIDGVDTPLEFKNPKAIQALALDHHAHLYAHSRAGELLRLDKADWQGAASSEVAWVHMALPDNERLKSLHMGAGKHLVASWGENSPQLNLWNERYRQLQDSTAGALQWVPLTSASSPREPSLKTTLSSGEIKGSLWGVPWVLTSGFLGHKTEGIDPDRGLLEGLGAHFKPLEGLRNMGLDIQHRFKGRAGLEGLYAADRALRGQLDRLASSQPPALDIRSRLESLSDSHAIQKVVSDLERALALLEANSFSLASRLGDLHGLKVVPEMNQVASSPRQSASSLYRMRQAFDNVWPSTSNMTAALLRSYDAQGLVLSKWNPGDSRDLKNPTALIESDLIHHAQVLAQLSQLVTLLEGGDSEKSAVAEALGVIMQRYHDHPVHKKTCQNINGFEQAETLYHNFKLLAKDLGTPGSALNFHMARMLGLERELGVKEVLMQHLQQSGSGQSITPSREKCMGFGLLMYGIPRAPFLDFTVGISKAKANAVTISRTDSGANIEIRTNTVLGGKAAVGVGKLLSPLEGSLGGGVRVGAEAAVAVARDTSASVNFSVKEADFPKMMEILLGEGGDVYDLLDLGVQHTSGSSSKTSVDSGLSVLVQGRGHFKVLEGTGGLESLMRMAAGAGANLNLAHWDSSRAVTQGLTQMTRSKGGDFQLFNKGGITLGAAPFNTLTGSDVGANGAYIGGVTAPDISFTVSFDRTITHAFSFTFKQQTVIEQATINELTQTWARSSTPFKQGLRALPQMEDGIGEQLNRLQRLFDSLPVPAGHTEEQHALKQQLQDLLQQHRLSQEGRRALTAIESTVSYVGLKGDGQYAWMDDAAPANKAAIVRLFKAQPLLALMLKDLAGSKGLSVSIGLEVKPDVLRMIETRVADARDAQHEVERALKNKDNLRIKTLSVNYKASRTHSMGLPLPVLSFSSTASLGHAHKMLNTAFVYGADPDVPLSMTDSSVLTASEPAELNPEWRDQKVRDYRRPEF</sequence>
<keyword evidence="3" id="KW-1185">Reference proteome</keyword>
<name>A0A1H4Y5H8_PSETA</name>
<comment type="caution">
    <text evidence="2">The sequence shown here is derived from an EMBL/GenBank/DDBJ whole genome shotgun (WGS) entry which is preliminary data.</text>
</comment>
<reference evidence="2 3" key="1">
    <citation type="submission" date="2016-10" db="EMBL/GenBank/DDBJ databases">
        <authorList>
            <person name="Varghese N."/>
            <person name="Submissions S."/>
        </authorList>
    </citation>
    <scope>NUCLEOTIDE SEQUENCE [LARGE SCALE GENOMIC DNA]</scope>
    <source>
        <strain evidence="2 3">BS3652</strain>
    </source>
</reference>
<accession>A0A1H4Y5H8</accession>
<evidence type="ECO:0000313" key="2">
    <source>
        <dbReference type="EMBL" id="SED12328.1"/>
    </source>
</evidence>
<dbReference type="EMBL" id="FNRS01000001">
    <property type="protein sequence ID" value="SED12328.1"/>
    <property type="molecule type" value="Genomic_DNA"/>
</dbReference>
<feature type="region of interest" description="Disordered" evidence="1">
    <location>
        <begin position="1444"/>
        <end position="1468"/>
    </location>
</feature>
<proteinExistence type="predicted"/>
<evidence type="ECO:0000313" key="3">
    <source>
        <dbReference type="Proteomes" id="UP000183155"/>
    </source>
</evidence>
<gene>
    <name evidence="2" type="ORF">SAMN04490203_3866</name>
</gene>
<dbReference type="Proteomes" id="UP000183155">
    <property type="component" value="Unassembled WGS sequence"/>
</dbReference>
<dbReference type="InterPro" id="IPR021085">
    <property type="entry name" value="AvrE_T3Es"/>
</dbReference>